<protein>
    <submittedName>
        <fullName evidence="1">Uncharacterized protein</fullName>
    </submittedName>
</protein>
<proteinExistence type="predicted"/>
<comment type="caution">
    <text evidence="1">The sequence shown here is derived from an EMBL/GenBank/DDBJ whole genome shotgun (WGS) entry which is preliminary data.</text>
</comment>
<accession>A0ACB9DU70</accession>
<evidence type="ECO:0000313" key="2">
    <source>
        <dbReference type="Proteomes" id="UP001055811"/>
    </source>
</evidence>
<keyword evidence="2" id="KW-1185">Reference proteome</keyword>
<gene>
    <name evidence="1" type="ORF">L2E82_20828</name>
</gene>
<reference evidence="2" key="1">
    <citation type="journal article" date="2022" name="Mol. Ecol. Resour.">
        <title>The genomes of chicory, endive, great burdock and yacon provide insights into Asteraceae palaeo-polyploidization history and plant inulin production.</title>
        <authorList>
            <person name="Fan W."/>
            <person name="Wang S."/>
            <person name="Wang H."/>
            <person name="Wang A."/>
            <person name="Jiang F."/>
            <person name="Liu H."/>
            <person name="Zhao H."/>
            <person name="Xu D."/>
            <person name="Zhang Y."/>
        </authorList>
    </citation>
    <scope>NUCLEOTIDE SEQUENCE [LARGE SCALE GENOMIC DNA]</scope>
    <source>
        <strain evidence="2">cv. Punajuju</strain>
    </source>
</reference>
<reference evidence="1 2" key="2">
    <citation type="journal article" date="2022" name="Mol. Ecol. Resour.">
        <title>The genomes of chicory, endive, great burdock and yacon provide insights into Asteraceae paleo-polyploidization history and plant inulin production.</title>
        <authorList>
            <person name="Fan W."/>
            <person name="Wang S."/>
            <person name="Wang H."/>
            <person name="Wang A."/>
            <person name="Jiang F."/>
            <person name="Liu H."/>
            <person name="Zhao H."/>
            <person name="Xu D."/>
            <person name="Zhang Y."/>
        </authorList>
    </citation>
    <scope>NUCLEOTIDE SEQUENCE [LARGE SCALE GENOMIC DNA]</scope>
    <source>
        <strain evidence="2">cv. Punajuju</strain>
        <tissue evidence="1">Leaves</tissue>
    </source>
</reference>
<sequence>MILGLLAFAIFALVVMNKGTGKAIFPVRGFRIIDLGITLSGYRSMSLMNKIEEDQELFVGFRYALIFQLLQTAGRLQLHVCEVILSQFVLLGLL</sequence>
<organism evidence="1 2">
    <name type="scientific">Cichorium intybus</name>
    <name type="common">Chicory</name>
    <dbReference type="NCBI Taxonomy" id="13427"/>
    <lineage>
        <taxon>Eukaryota</taxon>
        <taxon>Viridiplantae</taxon>
        <taxon>Streptophyta</taxon>
        <taxon>Embryophyta</taxon>
        <taxon>Tracheophyta</taxon>
        <taxon>Spermatophyta</taxon>
        <taxon>Magnoliopsida</taxon>
        <taxon>eudicotyledons</taxon>
        <taxon>Gunneridae</taxon>
        <taxon>Pentapetalae</taxon>
        <taxon>asterids</taxon>
        <taxon>campanulids</taxon>
        <taxon>Asterales</taxon>
        <taxon>Asteraceae</taxon>
        <taxon>Cichorioideae</taxon>
        <taxon>Cichorieae</taxon>
        <taxon>Cichoriinae</taxon>
        <taxon>Cichorium</taxon>
    </lineage>
</organism>
<dbReference type="Proteomes" id="UP001055811">
    <property type="component" value="Linkage Group LG04"/>
</dbReference>
<name>A0ACB9DU70_CICIN</name>
<evidence type="ECO:0000313" key="1">
    <source>
        <dbReference type="EMBL" id="KAI3750199.1"/>
    </source>
</evidence>
<dbReference type="EMBL" id="CM042012">
    <property type="protein sequence ID" value="KAI3750199.1"/>
    <property type="molecule type" value="Genomic_DNA"/>
</dbReference>